<dbReference type="InterPro" id="IPR013087">
    <property type="entry name" value="Znf_C2H2_type"/>
</dbReference>
<feature type="domain" description="C2H2-type" evidence="14">
    <location>
        <begin position="362"/>
        <end position="389"/>
    </location>
</feature>
<evidence type="ECO:0000256" key="5">
    <source>
        <dbReference type="ARBA" id="ARBA00022737"/>
    </source>
</evidence>
<keyword evidence="10" id="KW-0804">Transcription</keyword>
<evidence type="ECO:0000256" key="3">
    <source>
        <dbReference type="ARBA" id="ARBA00006991"/>
    </source>
</evidence>
<dbReference type="FunFam" id="3.30.160.60:FF:000478">
    <property type="entry name" value="Zinc finger protein 133"/>
    <property type="match status" value="1"/>
</dbReference>
<keyword evidence="9" id="KW-0238">DNA-binding</keyword>
<protein>
    <recommendedName>
        <fullName evidence="14">C2H2-type domain-containing protein</fullName>
    </recommendedName>
</protein>
<evidence type="ECO:0000256" key="10">
    <source>
        <dbReference type="ARBA" id="ARBA00023163"/>
    </source>
</evidence>
<dbReference type="GO" id="GO:0043565">
    <property type="term" value="F:sequence-specific DNA binding"/>
    <property type="evidence" value="ECO:0007669"/>
    <property type="project" value="TreeGrafter"/>
</dbReference>
<dbReference type="FunFam" id="3.30.160.60:FF:000690">
    <property type="entry name" value="Zinc finger protein 354C"/>
    <property type="match status" value="1"/>
</dbReference>
<keyword evidence="7" id="KW-0862">Zinc</keyword>
<dbReference type="GO" id="GO:0000981">
    <property type="term" value="F:DNA-binding transcription factor activity, RNA polymerase II-specific"/>
    <property type="evidence" value="ECO:0007669"/>
    <property type="project" value="TreeGrafter"/>
</dbReference>
<evidence type="ECO:0000313" key="15">
    <source>
        <dbReference type="EMBL" id="KAG9489714.1"/>
    </source>
</evidence>
<organism evidence="15 16">
    <name type="scientific">Eleutherodactylus coqui</name>
    <name type="common">Puerto Rican coqui</name>
    <dbReference type="NCBI Taxonomy" id="57060"/>
    <lineage>
        <taxon>Eukaryota</taxon>
        <taxon>Metazoa</taxon>
        <taxon>Chordata</taxon>
        <taxon>Craniata</taxon>
        <taxon>Vertebrata</taxon>
        <taxon>Euteleostomi</taxon>
        <taxon>Amphibia</taxon>
        <taxon>Batrachia</taxon>
        <taxon>Anura</taxon>
        <taxon>Neobatrachia</taxon>
        <taxon>Hyloidea</taxon>
        <taxon>Eleutherodactylidae</taxon>
        <taxon>Eleutherodactylinae</taxon>
        <taxon>Eleutherodactylus</taxon>
        <taxon>Eleutherodactylus</taxon>
    </lineage>
</organism>
<feature type="domain" description="C2H2-type" evidence="14">
    <location>
        <begin position="91"/>
        <end position="118"/>
    </location>
</feature>
<dbReference type="FunFam" id="3.30.160.60:FF:000759">
    <property type="entry name" value="zinc finger protein 16"/>
    <property type="match status" value="1"/>
</dbReference>
<keyword evidence="8" id="KW-0805">Transcription regulation</keyword>
<dbReference type="FunFam" id="3.30.160.60:FF:000060">
    <property type="entry name" value="zinc finger protein 436"/>
    <property type="match status" value="1"/>
</dbReference>
<evidence type="ECO:0000256" key="9">
    <source>
        <dbReference type="ARBA" id="ARBA00023125"/>
    </source>
</evidence>
<comment type="similarity">
    <text evidence="3">Belongs to the krueppel C2H2-type zinc-finger protein family.</text>
</comment>
<evidence type="ECO:0000256" key="8">
    <source>
        <dbReference type="ARBA" id="ARBA00023015"/>
    </source>
</evidence>
<dbReference type="Proteomes" id="UP000770717">
    <property type="component" value="Unassembled WGS sequence"/>
</dbReference>
<keyword evidence="5" id="KW-0677">Repeat</keyword>
<keyword evidence="6 12" id="KW-0863">Zinc-finger</keyword>
<sequence length="668" mass="76452">MKNLDKRTSQNIVCSECGEHFRGPTSLMRHQRMHKAESTTTAPNSVNDAHNTLLNKDCNVPQALQPTNRLDQMRDGTFYAGKKTCEVEKRVLCMDCGKSFTRKSSLIVHQRIHTGEKLFMCADCGKRFSLKSSLVRHTRTHSPKILNICTECGKCFSRYSSFFQHQKVHRRQKPYKCPLCERSFSQASQLFFHQRTHQVEQSYPKSEPREDTDGQHKVNYYVIDNRVEEPHGGVECGNRFTERHLMIRHQIAHVDNSESSSFADPKHNADSNIPHLQAESHCKSLAEVDMKNVKSQDQCNVVSTDTESEKTVKRDCALDNSICKPRLSSSRRSYHCIQCGKNFTRKSSLIVHQSIHTGEKLFTCTECGKRFGFKSSLVRHLRTHTGKMFNICSECGIYFSRYCDLLLHLENHVGELQFTHNELSKMKMRDESLNAQKGVVTEPLINEEESGRSRDTGYVLPIASSRNDCSDPHHEDKIQQETLNIKEETSENLSADGEPTSSQKNEHACTDPSTVYGRNKTNISESFIEECSGKRLTTKNYSEQPMLDVMKTHILGRGVLGGSDHILRRSQSREKCFLCSECGKNFTRKSSLIVHQRIHTGEKLFMCTECGKRFGLKSSLVRHTRTHRTECFKCMACRKNFRDYSKFLEHQTSHPGGLPYTEPELSVN</sequence>
<dbReference type="FunFam" id="3.30.160.60:FF:000566">
    <property type="entry name" value="zinc finger protein 133 isoform X2"/>
    <property type="match status" value="1"/>
</dbReference>
<dbReference type="Gene3D" id="3.30.160.60">
    <property type="entry name" value="Classic Zinc Finger"/>
    <property type="match status" value="8"/>
</dbReference>
<dbReference type="Pfam" id="PF00096">
    <property type="entry name" value="zf-C2H2"/>
    <property type="match status" value="9"/>
</dbReference>
<feature type="domain" description="C2H2-type" evidence="14">
    <location>
        <begin position="119"/>
        <end position="142"/>
    </location>
</feature>
<evidence type="ECO:0000256" key="13">
    <source>
        <dbReference type="SAM" id="MobiDB-lite"/>
    </source>
</evidence>
<feature type="region of interest" description="Disordered" evidence="13">
    <location>
        <begin position="489"/>
        <end position="515"/>
    </location>
</feature>
<keyword evidence="11" id="KW-0539">Nucleus</keyword>
<evidence type="ECO:0000256" key="2">
    <source>
        <dbReference type="ARBA" id="ARBA00004123"/>
    </source>
</evidence>
<reference evidence="15" key="1">
    <citation type="thesis" date="2020" institute="ProQuest LLC" country="789 East Eisenhower Parkway, Ann Arbor, MI, USA">
        <title>Comparative Genomics and Chromosome Evolution.</title>
        <authorList>
            <person name="Mudd A.B."/>
        </authorList>
    </citation>
    <scope>NUCLEOTIDE SEQUENCE</scope>
    <source>
        <strain evidence="15">HN-11 Male</strain>
        <tissue evidence="15">Kidney and liver</tissue>
    </source>
</reference>
<evidence type="ECO:0000256" key="7">
    <source>
        <dbReference type="ARBA" id="ARBA00022833"/>
    </source>
</evidence>
<dbReference type="FunFam" id="3.30.160.60:FF:001333">
    <property type="entry name" value="Zinc finger with KRAB and SCAN domains 4"/>
    <property type="match status" value="1"/>
</dbReference>
<dbReference type="AlphaFoldDB" id="A0A8J6FLF1"/>
<feature type="domain" description="C2H2-type" evidence="14">
    <location>
        <begin position="605"/>
        <end position="630"/>
    </location>
</feature>
<feature type="domain" description="C2H2-type" evidence="14">
    <location>
        <begin position="12"/>
        <end position="39"/>
    </location>
</feature>
<dbReference type="SMART" id="SM00355">
    <property type="entry name" value="ZnF_C2H2"/>
    <property type="match status" value="11"/>
</dbReference>
<dbReference type="GO" id="GO:0045892">
    <property type="term" value="P:negative regulation of DNA-templated transcription"/>
    <property type="evidence" value="ECO:0007669"/>
    <property type="project" value="UniProtKB-ARBA"/>
</dbReference>
<comment type="subcellular location">
    <subcellularLocation>
        <location evidence="2">Nucleus</location>
    </subcellularLocation>
</comment>
<gene>
    <name evidence="15" type="ORF">GDO78_005580</name>
</gene>
<name>A0A8J6FLF1_ELECQ</name>
<evidence type="ECO:0000256" key="1">
    <source>
        <dbReference type="ARBA" id="ARBA00003767"/>
    </source>
</evidence>
<feature type="domain" description="C2H2-type" evidence="14">
    <location>
        <begin position="147"/>
        <end position="174"/>
    </location>
</feature>
<keyword evidence="4" id="KW-0479">Metal-binding</keyword>
<evidence type="ECO:0000259" key="14">
    <source>
        <dbReference type="PROSITE" id="PS50157"/>
    </source>
</evidence>
<feature type="domain" description="C2H2-type" evidence="14">
    <location>
        <begin position="175"/>
        <end position="202"/>
    </location>
</feature>
<dbReference type="FunFam" id="3.30.160.60:FF:000056">
    <property type="entry name" value="Zinc finger and SCAN domain-containing 20"/>
    <property type="match status" value="1"/>
</dbReference>
<feature type="domain" description="C2H2-type" evidence="14">
    <location>
        <begin position="577"/>
        <end position="604"/>
    </location>
</feature>
<evidence type="ECO:0000313" key="16">
    <source>
        <dbReference type="Proteomes" id="UP000770717"/>
    </source>
</evidence>
<dbReference type="GO" id="GO:0005634">
    <property type="term" value="C:nucleus"/>
    <property type="evidence" value="ECO:0007669"/>
    <property type="project" value="UniProtKB-SubCell"/>
</dbReference>
<evidence type="ECO:0000256" key="11">
    <source>
        <dbReference type="ARBA" id="ARBA00023242"/>
    </source>
</evidence>
<dbReference type="FunFam" id="3.30.160.60:FF:002225">
    <property type="entry name" value="Uncharacterized protein"/>
    <property type="match status" value="1"/>
</dbReference>
<evidence type="ECO:0000256" key="6">
    <source>
        <dbReference type="ARBA" id="ARBA00022771"/>
    </source>
</evidence>
<evidence type="ECO:0000256" key="4">
    <source>
        <dbReference type="ARBA" id="ARBA00022723"/>
    </source>
</evidence>
<evidence type="ECO:0000256" key="12">
    <source>
        <dbReference type="PROSITE-ProRule" id="PRU00042"/>
    </source>
</evidence>
<dbReference type="PROSITE" id="PS50157">
    <property type="entry name" value="ZINC_FINGER_C2H2_2"/>
    <property type="match status" value="11"/>
</dbReference>
<dbReference type="PANTHER" id="PTHR24408:SF34">
    <property type="entry name" value="ZINC FINGER PROTEIN 672-RELATED"/>
    <property type="match status" value="1"/>
</dbReference>
<dbReference type="EMBL" id="WNTK01000002">
    <property type="protein sequence ID" value="KAG9489714.1"/>
    <property type="molecule type" value="Genomic_DNA"/>
</dbReference>
<feature type="domain" description="C2H2-type" evidence="14">
    <location>
        <begin position="632"/>
        <end position="659"/>
    </location>
</feature>
<dbReference type="PROSITE" id="PS00028">
    <property type="entry name" value="ZINC_FINGER_C2H2_1"/>
    <property type="match status" value="11"/>
</dbReference>
<feature type="domain" description="C2H2-type" evidence="14">
    <location>
        <begin position="334"/>
        <end position="361"/>
    </location>
</feature>
<dbReference type="SUPFAM" id="SSF57667">
    <property type="entry name" value="beta-beta-alpha zinc fingers"/>
    <property type="match status" value="7"/>
</dbReference>
<dbReference type="InterPro" id="IPR036236">
    <property type="entry name" value="Znf_C2H2_sf"/>
</dbReference>
<accession>A0A8J6FLF1</accession>
<dbReference type="GO" id="GO:0008270">
    <property type="term" value="F:zinc ion binding"/>
    <property type="evidence" value="ECO:0007669"/>
    <property type="project" value="UniProtKB-KW"/>
</dbReference>
<dbReference type="PANTHER" id="PTHR24408">
    <property type="entry name" value="ZINC FINGER PROTEIN"/>
    <property type="match status" value="1"/>
</dbReference>
<feature type="domain" description="C2H2-type" evidence="14">
    <location>
        <begin position="390"/>
        <end position="417"/>
    </location>
</feature>
<proteinExistence type="inferred from homology"/>
<comment type="caution">
    <text evidence="15">The sequence shown here is derived from an EMBL/GenBank/DDBJ whole genome shotgun (WGS) entry which is preliminary data.</text>
</comment>
<keyword evidence="16" id="KW-1185">Reference proteome</keyword>
<dbReference type="OrthoDB" id="6077919at2759"/>
<comment type="function">
    <text evidence="1">May be involved in transcriptional regulation.</text>
</comment>